<dbReference type="OrthoDB" id="2112405at2"/>
<dbReference type="EMBL" id="RHLQ01000002">
    <property type="protein sequence ID" value="RND01332.1"/>
    <property type="molecule type" value="Genomic_DNA"/>
</dbReference>
<sequence>MKEQLLKAMKRNQLVEMMYISKAGEITKRRIKVLKVSNDTFESYCFLKQSKRTFIIQNVLALIPIIRKERDVI</sequence>
<protein>
    <submittedName>
        <fullName evidence="1">Transcriptional regulator</fullName>
    </submittedName>
</protein>
<dbReference type="AlphaFoldDB" id="A0A3M8HFU8"/>
<organism evidence="1 2">
    <name type="scientific">Lysinibacillus halotolerans</name>
    <dbReference type="NCBI Taxonomy" id="1368476"/>
    <lineage>
        <taxon>Bacteria</taxon>
        <taxon>Bacillati</taxon>
        <taxon>Bacillota</taxon>
        <taxon>Bacilli</taxon>
        <taxon>Bacillales</taxon>
        <taxon>Bacillaceae</taxon>
        <taxon>Lysinibacillus</taxon>
    </lineage>
</organism>
<dbReference type="RefSeq" id="WP_122970546.1">
    <property type="nucleotide sequence ID" value="NZ_RHLQ01000002.1"/>
</dbReference>
<evidence type="ECO:0000313" key="1">
    <source>
        <dbReference type="EMBL" id="RND01332.1"/>
    </source>
</evidence>
<comment type="caution">
    <text evidence="1">The sequence shown here is derived from an EMBL/GenBank/DDBJ whole genome shotgun (WGS) entry which is preliminary data.</text>
</comment>
<gene>
    <name evidence="1" type="ORF">EC501_01620</name>
</gene>
<name>A0A3M8HFU8_9BACI</name>
<accession>A0A3M8HFU8</accession>
<proteinExistence type="predicted"/>
<evidence type="ECO:0000313" key="2">
    <source>
        <dbReference type="Proteomes" id="UP000279909"/>
    </source>
</evidence>
<keyword evidence="2" id="KW-1185">Reference proteome</keyword>
<reference evidence="1 2" key="1">
    <citation type="journal article" date="2014" name="Int. J. Syst. Evol. Microbiol.">
        <title>Lysinibacillus halotolerans sp. nov., isolated from saline-alkaline soil.</title>
        <authorList>
            <person name="Kong D."/>
            <person name="Wang Y."/>
            <person name="Zhao B."/>
            <person name="Li Y."/>
            <person name="Song J."/>
            <person name="Zhai Y."/>
            <person name="Zhang C."/>
            <person name="Wang H."/>
            <person name="Chen X."/>
            <person name="Zhao B."/>
            <person name="Ruan Z."/>
        </authorList>
    </citation>
    <scope>NUCLEOTIDE SEQUENCE [LARGE SCALE GENOMIC DNA]</scope>
    <source>
        <strain evidence="1 2">MCCC 1A12703</strain>
    </source>
</reference>
<dbReference type="Proteomes" id="UP000279909">
    <property type="component" value="Unassembled WGS sequence"/>
</dbReference>